<evidence type="ECO:0008006" key="3">
    <source>
        <dbReference type="Google" id="ProtNLM"/>
    </source>
</evidence>
<dbReference type="Gene3D" id="3.30.70.330">
    <property type="match status" value="1"/>
</dbReference>
<dbReference type="EMBL" id="JAVIJP010000019">
    <property type="protein sequence ID" value="KAL3638478.1"/>
    <property type="molecule type" value="Genomic_DNA"/>
</dbReference>
<comment type="caution">
    <text evidence="1">The sequence shown here is derived from an EMBL/GenBank/DDBJ whole genome shotgun (WGS) entry which is preliminary data.</text>
</comment>
<keyword evidence="2" id="KW-1185">Reference proteome</keyword>
<evidence type="ECO:0000313" key="1">
    <source>
        <dbReference type="EMBL" id="KAL3638478.1"/>
    </source>
</evidence>
<organism evidence="1 2">
    <name type="scientific">Castilleja foliolosa</name>
    <dbReference type="NCBI Taxonomy" id="1961234"/>
    <lineage>
        <taxon>Eukaryota</taxon>
        <taxon>Viridiplantae</taxon>
        <taxon>Streptophyta</taxon>
        <taxon>Embryophyta</taxon>
        <taxon>Tracheophyta</taxon>
        <taxon>Spermatophyta</taxon>
        <taxon>Magnoliopsida</taxon>
        <taxon>eudicotyledons</taxon>
        <taxon>Gunneridae</taxon>
        <taxon>Pentapetalae</taxon>
        <taxon>asterids</taxon>
        <taxon>lamiids</taxon>
        <taxon>Lamiales</taxon>
        <taxon>Orobanchaceae</taxon>
        <taxon>Pedicularideae</taxon>
        <taxon>Castillejinae</taxon>
        <taxon>Castilleja</taxon>
    </lineage>
</organism>
<accession>A0ABD3D8N9</accession>
<protein>
    <recommendedName>
        <fullName evidence="3">RRM domain-containing protein</fullName>
    </recommendedName>
</protein>
<sequence length="46" mass="5196">MFGKFGSLDKVILCPTKTLAVIIFLEPAQVRAAFNGLKYKWYNVGF</sequence>
<proteinExistence type="predicted"/>
<dbReference type="AlphaFoldDB" id="A0ABD3D8N9"/>
<evidence type="ECO:0000313" key="2">
    <source>
        <dbReference type="Proteomes" id="UP001632038"/>
    </source>
</evidence>
<dbReference type="Proteomes" id="UP001632038">
    <property type="component" value="Unassembled WGS sequence"/>
</dbReference>
<gene>
    <name evidence="1" type="ORF">CASFOL_017849</name>
</gene>
<dbReference type="InterPro" id="IPR012677">
    <property type="entry name" value="Nucleotide-bd_a/b_plait_sf"/>
</dbReference>
<reference evidence="2" key="1">
    <citation type="journal article" date="2024" name="IScience">
        <title>Strigolactones Initiate the Formation of Haustorium-like Structures in Castilleja.</title>
        <authorList>
            <person name="Buerger M."/>
            <person name="Peterson D."/>
            <person name="Chory J."/>
        </authorList>
    </citation>
    <scope>NUCLEOTIDE SEQUENCE [LARGE SCALE GENOMIC DNA]</scope>
</reference>
<name>A0ABD3D8N9_9LAMI</name>